<evidence type="ECO:0000313" key="1">
    <source>
        <dbReference type="EMBL" id="MEQ2298794.1"/>
    </source>
</evidence>
<comment type="caution">
    <text evidence="1">The sequence shown here is derived from an EMBL/GenBank/DDBJ whole genome shotgun (WGS) entry which is preliminary data.</text>
</comment>
<dbReference type="Proteomes" id="UP001469553">
    <property type="component" value="Unassembled WGS sequence"/>
</dbReference>
<organism evidence="1 2">
    <name type="scientific">Ameca splendens</name>
    <dbReference type="NCBI Taxonomy" id="208324"/>
    <lineage>
        <taxon>Eukaryota</taxon>
        <taxon>Metazoa</taxon>
        <taxon>Chordata</taxon>
        <taxon>Craniata</taxon>
        <taxon>Vertebrata</taxon>
        <taxon>Euteleostomi</taxon>
        <taxon>Actinopterygii</taxon>
        <taxon>Neopterygii</taxon>
        <taxon>Teleostei</taxon>
        <taxon>Neoteleostei</taxon>
        <taxon>Acanthomorphata</taxon>
        <taxon>Ovalentaria</taxon>
        <taxon>Atherinomorphae</taxon>
        <taxon>Cyprinodontiformes</taxon>
        <taxon>Goodeidae</taxon>
        <taxon>Ameca</taxon>
    </lineage>
</organism>
<dbReference type="EMBL" id="JAHRIP010047521">
    <property type="protein sequence ID" value="MEQ2298794.1"/>
    <property type="molecule type" value="Genomic_DNA"/>
</dbReference>
<evidence type="ECO:0000313" key="2">
    <source>
        <dbReference type="Proteomes" id="UP001469553"/>
    </source>
</evidence>
<protein>
    <submittedName>
        <fullName evidence="1">Uncharacterized protein</fullName>
    </submittedName>
</protein>
<gene>
    <name evidence="1" type="ORF">AMECASPLE_009038</name>
</gene>
<keyword evidence="2" id="KW-1185">Reference proteome</keyword>
<reference evidence="1 2" key="1">
    <citation type="submission" date="2021-06" db="EMBL/GenBank/DDBJ databases">
        <authorList>
            <person name="Palmer J.M."/>
        </authorList>
    </citation>
    <scope>NUCLEOTIDE SEQUENCE [LARGE SCALE GENOMIC DNA]</scope>
    <source>
        <strain evidence="1 2">AS_MEX2019</strain>
        <tissue evidence="1">Muscle</tissue>
    </source>
</reference>
<name>A0ABV0YXZ9_9TELE</name>
<proteinExistence type="predicted"/>
<sequence length="110" mass="12865">MDKQPLPPPSFTMPQLGLKYPAVTAMNYHNLPKEVFPIQKTVRRFYKLLMGSILYSWSRRPCVDHAKALNVWLDFSNSQQGPGLNYITMIENQKMDYWLNIFHQFVSVVS</sequence>
<accession>A0ABV0YXZ9</accession>